<evidence type="ECO:0000256" key="3">
    <source>
        <dbReference type="ARBA" id="ARBA00022827"/>
    </source>
</evidence>
<reference evidence="14 16" key="1">
    <citation type="submission" date="2014-08" db="EMBL/GenBank/DDBJ databases">
        <title>Complete genome sequence of Corynebacterium imitans DSM 44264, isolated from a five-month-old boy with suspected pharyngeal diphtheria.</title>
        <authorList>
            <person name="Mollmann S."/>
            <person name="Albersmeier A."/>
            <person name="Ruckert C."/>
            <person name="Tauch A."/>
        </authorList>
    </citation>
    <scope>NUCLEOTIDE SEQUENCE [LARGE SCALE GENOMIC DNA]</scope>
    <source>
        <strain evidence="14 16">DSM 44264</strain>
    </source>
</reference>
<dbReference type="PANTHER" id="PTHR22912">
    <property type="entry name" value="DISULFIDE OXIDOREDUCTASE"/>
    <property type="match status" value="1"/>
</dbReference>
<dbReference type="InterPro" id="IPR050151">
    <property type="entry name" value="Class-I_Pyr_Nuc-Dis_Oxidored"/>
</dbReference>
<evidence type="ECO:0000256" key="4">
    <source>
        <dbReference type="ARBA" id="ARBA00023002"/>
    </source>
</evidence>
<dbReference type="Proteomes" id="UP000028780">
    <property type="component" value="Chromosome"/>
</dbReference>
<accession>A0A076NH33</accession>
<protein>
    <submittedName>
        <fullName evidence="14">Mycothione reductase</fullName>
        <ecNumber evidence="15">1.8.1.15</ecNumber>
        <ecNumber evidence="14">1.8.1.7</ecNumber>
    </submittedName>
</protein>
<evidence type="ECO:0000256" key="7">
    <source>
        <dbReference type="ARBA" id="ARBA00023284"/>
    </source>
</evidence>
<dbReference type="Pfam" id="PF07992">
    <property type="entry name" value="Pyr_redox_2"/>
    <property type="match status" value="1"/>
</dbReference>
<dbReference type="PROSITE" id="PS00076">
    <property type="entry name" value="PYRIDINE_REDOX_1"/>
    <property type="match status" value="1"/>
</dbReference>
<dbReference type="InterPro" id="IPR016156">
    <property type="entry name" value="FAD/NAD-linked_Rdtase_dimer_sf"/>
</dbReference>
<dbReference type="InterPro" id="IPR036188">
    <property type="entry name" value="FAD/NAD-bd_sf"/>
</dbReference>
<dbReference type="EMBL" id="CP009211">
    <property type="protein sequence ID" value="AIJ33794.1"/>
    <property type="molecule type" value="Genomic_DNA"/>
</dbReference>
<dbReference type="NCBIfam" id="TIGR03452">
    <property type="entry name" value="mycothione_red"/>
    <property type="match status" value="1"/>
</dbReference>
<feature type="disulfide bond" description="Redox-active" evidence="10">
    <location>
        <begin position="43"/>
        <end position="48"/>
    </location>
</feature>
<evidence type="ECO:0000256" key="9">
    <source>
        <dbReference type="PIRSR" id="PIRSR000350-3"/>
    </source>
</evidence>
<feature type="domain" description="Pyridine nucleotide-disulphide oxidoreductase dimerisation" evidence="12">
    <location>
        <begin position="348"/>
        <end position="457"/>
    </location>
</feature>
<dbReference type="PANTHER" id="PTHR22912:SF217">
    <property type="entry name" value="DIHYDROLIPOYL DEHYDROGENASE"/>
    <property type="match status" value="1"/>
</dbReference>
<name>A0A076NH33_9CORY</name>
<keyword evidence="3 9" id="KW-0274">FAD</keyword>
<dbReference type="Proteomes" id="UP000215374">
    <property type="component" value="Chromosome 1"/>
</dbReference>
<evidence type="ECO:0000313" key="17">
    <source>
        <dbReference type="Proteomes" id="UP000215374"/>
    </source>
</evidence>
<dbReference type="Gene3D" id="3.50.50.60">
    <property type="entry name" value="FAD/NAD(P)-binding domain"/>
    <property type="match status" value="2"/>
</dbReference>
<keyword evidence="6" id="KW-1015">Disulfide bond</keyword>
<dbReference type="OrthoDB" id="9800167at2"/>
<evidence type="ECO:0000313" key="15">
    <source>
        <dbReference type="EMBL" id="SNV75373.1"/>
    </source>
</evidence>
<keyword evidence="2 11" id="KW-0285">Flavoprotein</keyword>
<dbReference type="InterPro" id="IPR012999">
    <property type="entry name" value="Pyr_OxRdtase_I_AS"/>
</dbReference>
<dbReference type="Pfam" id="PF02852">
    <property type="entry name" value="Pyr_redox_dim"/>
    <property type="match status" value="1"/>
</dbReference>
<dbReference type="SUPFAM" id="SSF51905">
    <property type="entry name" value="FAD/NAD(P)-binding domain"/>
    <property type="match status" value="1"/>
</dbReference>
<dbReference type="PRINTS" id="PR00368">
    <property type="entry name" value="FADPNR"/>
</dbReference>
<dbReference type="GO" id="GO:0004362">
    <property type="term" value="F:glutathione-disulfide reductase (NADPH) activity"/>
    <property type="evidence" value="ECO:0007669"/>
    <property type="project" value="UniProtKB-EC"/>
</dbReference>
<feature type="binding site" evidence="9">
    <location>
        <position position="267"/>
    </location>
    <ligand>
        <name>NAD(+)</name>
        <dbReference type="ChEBI" id="CHEBI:57540"/>
    </ligand>
</feature>
<dbReference type="GO" id="GO:0050660">
    <property type="term" value="F:flavin adenine dinucleotide binding"/>
    <property type="evidence" value="ECO:0007669"/>
    <property type="project" value="TreeGrafter"/>
</dbReference>
<comment type="similarity">
    <text evidence="1 11">Belongs to the class-I pyridine nucleotide-disulfide oxidoreductase family.</text>
</comment>
<dbReference type="GO" id="GO:0004148">
    <property type="term" value="F:dihydrolipoyl dehydrogenase (NADH) activity"/>
    <property type="evidence" value="ECO:0007669"/>
    <property type="project" value="TreeGrafter"/>
</dbReference>
<dbReference type="PIRSF" id="PIRSF000350">
    <property type="entry name" value="Mercury_reductase_MerA"/>
    <property type="match status" value="1"/>
</dbReference>
<sequence length="468" mass="51195">MSANIEHYDVAIIGTGSGNSILTPEFDDKKVAIIEEGTFGGTCLNVGCIPTKMFVLAADAALQAREAKRLNVDLEFHGADWQAIQKRVFEERIDQIASGGEAYRRGDECPNVTVYDMHASFVGPKTLATGQGGVEKQISADTIILAAGARPFIPEWAKEVPFHTNEDIMRLEELPKSLTIVGGGFIAMEFAHIFDGLGCEVTIVNRSPLMRALDTELHERFNELANERFTTHIGRTVSSARERDGQVELVLDDDTVVASEALLIATGRVPNGDRLNAEAGGVELSEDGRVKVDEYGRTTAEGVWALGDVSSPFQLKHVANAEQRAVTHNVLATMRGSDELVPMPHEHVPYAVFTHPQIAVVGLTEHQARDAGHDVTVKVQNYGDVAYGWALEDKTGLVKLIADRKTGKLLGAHLLGPQASTLIQQLITVMAYDMDLRDFVRRQYWIHPALPEVVENALLGLDLAFREV</sequence>
<dbReference type="FunFam" id="3.30.390.30:FF:000001">
    <property type="entry name" value="Dihydrolipoyl dehydrogenase"/>
    <property type="match status" value="1"/>
</dbReference>
<dbReference type="AlphaFoldDB" id="A0A076NH33"/>
<dbReference type="STRING" id="156978.CIMIT_07660"/>
<dbReference type="Gene3D" id="3.30.390.30">
    <property type="match status" value="1"/>
</dbReference>
<feature type="domain" description="FAD/NAD(P)-binding" evidence="13">
    <location>
        <begin position="8"/>
        <end position="323"/>
    </location>
</feature>
<evidence type="ECO:0000256" key="11">
    <source>
        <dbReference type="RuleBase" id="RU003691"/>
    </source>
</evidence>
<dbReference type="HOGENOM" id="CLU_016755_1_2_11"/>
<organism evidence="14 16">
    <name type="scientific">Corynebacterium imitans</name>
    <dbReference type="NCBI Taxonomy" id="156978"/>
    <lineage>
        <taxon>Bacteria</taxon>
        <taxon>Bacillati</taxon>
        <taxon>Actinomycetota</taxon>
        <taxon>Actinomycetes</taxon>
        <taxon>Mycobacteriales</taxon>
        <taxon>Corynebacteriaceae</taxon>
        <taxon>Corynebacterium</taxon>
    </lineage>
</organism>
<keyword evidence="9" id="KW-0547">Nucleotide-binding</keyword>
<evidence type="ECO:0000313" key="16">
    <source>
        <dbReference type="Proteomes" id="UP000028780"/>
    </source>
</evidence>
<dbReference type="KEGG" id="cii:CIMIT_07660"/>
<evidence type="ECO:0000256" key="2">
    <source>
        <dbReference type="ARBA" id="ARBA00022630"/>
    </source>
</evidence>
<dbReference type="eggNOG" id="COG1249">
    <property type="taxonomic scope" value="Bacteria"/>
</dbReference>
<evidence type="ECO:0000256" key="1">
    <source>
        <dbReference type="ARBA" id="ARBA00007532"/>
    </source>
</evidence>
<evidence type="ECO:0000256" key="6">
    <source>
        <dbReference type="ARBA" id="ARBA00023157"/>
    </source>
</evidence>
<evidence type="ECO:0000256" key="5">
    <source>
        <dbReference type="ARBA" id="ARBA00023027"/>
    </source>
</evidence>
<dbReference type="EMBL" id="LT906467">
    <property type="protein sequence ID" value="SNV75373.1"/>
    <property type="molecule type" value="Genomic_DNA"/>
</dbReference>
<feature type="binding site" evidence="9">
    <location>
        <position position="52"/>
    </location>
    <ligand>
        <name>FAD</name>
        <dbReference type="ChEBI" id="CHEBI:57692"/>
    </ligand>
</feature>
<dbReference type="RefSeq" id="WP_038591206.1">
    <property type="nucleotide sequence ID" value="NZ_CP009211.1"/>
</dbReference>
<evidence type="ECO:0000313" key="14">
    <source>
        <dbReference type="EMBL" id="AIJ33794.1"/>
    </source>
</evidence>
<evidence type="ECO:0000259" key="13">
    <source>
        <dbReference type="Pfam" id="PF07992"/>
    </source>
</evidence>
<dbReference type="GO" id="GO:0006103">
    <property type="term" value="P:2-oxoglutarate metabolic process"/>
    <property type="evidence" value="ECO:0007669"/>
    <property type="project" value="TreeGrafter"/>
</dbReference>
<dbReference type="InterPro" id="IPR023753">
    <property type="entry name" value="FAD/NAD-binding_dom"/>
</dbReference>
<evidence type="ECO:0000259" key="12">
    <source>
        <dbReference type="Pfam" id="PF02852"/>
    </source>
</evidence>
<evidence type="ECO:0000256" key="10">
    <source>
        <dbReference type="PIRSR" id="PIRSR000350-4"/>
    </source>
</evidence>
<comment type="cofactor">
    <cofactor evidence="9">
        <name>FAD</name>
        <dbReference type="ChEBI" id="CHEBI:57692"/>
    </cofactor>
    <text evidence="9">Binds 1 FAD per subunit.</text>
</comment>
<keyword evidence="5 9" id="KW-0520">NAD</keyword>
<evidence type="ECO:0000256" key="8">
    <source>
        <dbReference type="PIRSR" id="PIRSR000350-2"/>
    </source>
</evidence>
<dbReference type="InterPro" id="IPR017817">
    <property type="entry name" value="Mycothione_reductase"/>
</dbReference>
<dbReference type="PRINTS" id="PR00411">
    <property type="entry name" value="PNDRDTASEI"/>
</dbReference>
<feature type="active site" description="Proton acceptor" evidence="8">
    <location>
        <position position="447"/>
    </location>
</feature>
<feature type="binding site" evidence="9">
    <location>
        <position position="308"/>
    </location>
    <ligand>
        <name>FAD</name>
        <dbReference type="ChEBI" id="CHEBI:57692"/>
    </ligand>
</feature>
<keyword evidence="7 11" id="KW-0676">Redox-active center</keyword>
<dbReference type="NCBIfam" id="NF005884">
    <property type="entry name" value="PRK07846.1"/>
    <property type="match status" value="1"/>
</dbReference>
<keyword evidence="4 11" id="KW-0560">Oxidoreductase</keyword>
<gene>
    <name evidence="15" type="primary">mtr</name>
    <name evidence="14" type="ORF">CIMIT_07660</name>
    <name evidence="15" type="ORF">SAMEA4535761_01592</name>
</gene>
<keyword evidence="16" id="KW-1185">Reference proteome</keyword>
<dbReference type="EC" id="1.8.1.7" evidence="14"/>
<feature type="binding site" evidence="9">
    <location>
        <begin position="182"/>
        <end position="189"/>
    </location>
    <ligand>
        <name>NAD(+)</name>
        <dbReference type="ChEBI" id="CHEBI:57540"/>
    </ligand>
</feature>
<reference evidence="15 17" key="2">
    <citation type="submission" date="2017-06" db="EMBL/GenBank/DDBJ databases">
        <authorList>
            <consortium name="Pathogen Informatics"/>
        </authorList>
    </citation>
    <scope>NUCLEOTIDE SEQUENCE [LARGE SCALE GENOMIC DNA]</scope>
    <source>
        <strain evidence="15 17">NCTC13015</strain>
    </source>
</reference>
<dbReference type="GO" id="GO:0050627">
    <property type="term" value="F:mycothione reductase [NAD(P)H] activity"/>
    <property type="evidence" value="ECO:0007669"/>
    <property type="project" value="UniProtKB-EC"/>
</dbReference>
<proteinExistence type="inferred from homology"/>
<dbReference type="EC" id="1.8.1.15" evidence="15"/>
<dbReference type="InterPro" id="IPR004099">
    <property type="entry name" value="Pyr_nucl-diS_OxRdtase_dimer"/>
</dbReference>
<dbReference type="InterPro" id="IPR001100">
    <property type="entry name" value="Pyr_nuc-diS_OxRdtase"/>
</dbReference>
<dbReference type="SUPFAM" id="SSF55424">
    <property type="entry name" value="FAD/NAD-linked reductases, dimerisation (C-terminal) domain"/>
    <property type="match status" value="1"/>
</dbReference>